<dbReference type="RefSeq" id="WP_386347846.1">
    <property type="nucleotide sequence ID" value="NZ_JBHSFG010000059.1"/>
</dbReference>
<name>A0ABV8YY27_9ACTN</name>
<dbReference type="EMBL" id="JBHSFG010000059">
    <property type="protein sequence ID" value="MFC4469226.1"/>
    <property type="molecule type" value="Genomic_DNA"/>
</dbReference>
<gene>
    <name evidence="1" type="ORF">ACFPH6_32715</name>
</gene>
<evidence type="ECO:0000313" key="1">
    <source>
        <dbReference type="EMBL" id="MFC4469226.1"/>
    </source>
</evidence>
<evidence type="ECO:0000313" key="2">
    <source>
        <dbReference type="Proteomes" id="UP001596012"/>
    </source>
</evidence>
<sequence length="135" mass="15044">MSAPEMPVGCLPEPDTLIATPSVWAFERDQRFARFLTARLAEAEILGCCRAELRVLAGVRNVFEEWLANRELALELARRELAMKVDDGVFTGSVSSLGWSLRSFAHSIWSKHPQWELAFHPNVVSAPIDPLKALG</sequence>
<proteinExistence type="predicted"/>
<organism evidence="1 2">
    <name type="scientific">Streptomyces xiangluensis</name>
    <dbReference type="NCBI Taxonomy" id="2665720"/>
    <lineage>
        <taxon>Bacteria</taxon>
        <taxon>Bacillati</taxon>
        <taxon>Actinomycetota</taxon>
        <taxon>Actinomycetes</taxon>
        <taxon>Kitasatosporales</taxon>
        <taxon>Streptomycetaceae</taxon>
        <taxon>Streptomyces</taxon>
    </lineage>
</organism>
<reference evidence="2" key="1">
    <citation type="journal article" date="2019" name="Int. J. Syst. Evol. Microbiol.">
        <title>The Global Catalogue of Microorganisms (GCM) 10K type strain sequencing project: providing services to taxonomists for standard genome sequencing and annotation.</title>
        <authorList>
            <consortium name="The Broad Institute Genomics Platform"/>
            <consortium name="The Broad Institute Genome Sequencing Center for Infectious Disease"/>
            <person name="Wu L."/>
            <person name="Ma J."/>
        </authorList>
    </citation>
    <scope>NUCLEOTIDE SEQUENCE [LARGE SCALE GENOMIC DNA]</scope>
    <source>
        <strain evidence="2">DT43</strain>
    </source>
</reference>
<comment type="caution">
    <text evidence="1">The sequence shown here is derived from an EMBL/GenBank/DDBJ whole genome shotgun (WGS) entry which is preliminary data.</text>
</comment>
<accession>A0ABV8YY27</accession>
<dbReference type="Proteomes" id="UP001596012">
    <property type="component" value="Unassembled WGS sequence"/>
</dbReference>
<protein>
    <submittedName>
        <fullName evidence="1">Uncharacterized protein</fullName>
    </submittedName>
</protein>
<keyword evidence="2" id="KW-1185">Reference proteome</keyword>